<dbReference type="Gene3D" id="3.40.30.10">
    <property type="entry name" value="Glutaredoxin"/>
    <property type="match status" value="1"/>
</dbReference>
<name>A0A7G9GJF5_9FIRM</name>
<proteinExistence type="predicted"/>
<protein>
    <submittedName>
        <fullName evidence="1">Bacteriocin</fullName>
    </submittedName>
</protein>
<keyword evidence="2" id="KW-1185">Reference proteome</keyword>
<dbReference type="RefSeq" id="WP_117453313.1">
    <property type="nucleotide sequence ID" value="NZ_CP060636.1"/>
</dbReference>
<reference evidence="1 2" key="1">
    <citation type="submission" date="2020-08" db="EMBL/GenBank/DDBJ databases">
        <authorList>
            <person name="Liu C."/>
            <person name="Sun Q."/>
        </authorList>
    </citation>
    <scope>NUCLEOTIDE SEQUENCE [LARGE SCALE GENOMIC DNA]</scope>
    <source>
        <strain evidence="1 2">NSJ-61</strain>
    </source>
</reference>
<gene>
    <name evidence="1" type="ORF">H9Q80_11670</name>
</gene>
<dbReference type="PROSITE" id="PS51257">
    <property type="entry name" value="PROKAR_LIPOPROTEIN"/>
    <property type="match status" value="1"/>
</dbReference>
<evidence type="ECO:0000313" key="1">
    <source>
        <dbReference type="EMBL" id="QNM10937.1"/>
    </source>
</evidence>
<dbReference type="InterPro" id="IPR036249">
    <property type="entry name" value="Thioredoxin-like_sf"/>
</dbReference>
<sequence>MKKIFLGLLCILMMCGCTGKGKIEYASIDHVFEKMDHKDTFLLLISKESCIHCKALKEMLEDTLKKQDVVLYTVQLDESSEEATQKDKDRLRERFEDADLTPHVFYIEKGEVKDDLLGYQENHPEYFWDWVNNLPKSS</sequence>
<dbReference type="KEGG" id="ehn:H9Q80_11670"/>
<dbReference type="AlphaFoldDB" id="A0A7G9GJF5"/>
<dbReference type="SUPFAM" id="SSF52833">
    <property type="entry name" value="Thioredoxin-like"/>
    <property type="match status" value="1"/>
</dbReference>
<organism evidence="1 2">
    <name type="scientific">[Eubacterium] hominis</name>
    <dbReference type="NCBI Taxonomy" id="2764325"/>
    <lineage>
        <taxon>Bacteria</taxon>
        <taxon>Bacillati</taxon>
        <taxon>Bacillota</taxon>
        <taxon>Erysipelotrichia</taxon>
        <taxon>Erysipelotrichales</taxon>
        <taxon>Erysipelotrichaceae</taxon>
        <taxon>Amedibacillus</taxon>
    </lineage>
</organism>
<dbReference type="EMBL" id="CP060636">
    <property type="protein sequence ID" value="QNM10937.1"/>
    <property type="molecule type" value="Genomic_DNA"/>
</dbReference>
<accession>A0A7G9GJF5</accession>
<dbReference type="Proteomes" id="UP000515856">
    <property type="component" value="Chromosome"/>
</dbReference>
<evidence type="ECO:0000313" key="2">
    <source>
        <dbReference type="Proteomes" id="UP000515856"/>
    </source>
</evidence>